<organism evidence="3 4">
    <name type="scientific">Paenibacillus chibensis</name>
    <dbReference type="NCBI Taxonomy" id="59846"/>
    <lineage>
        <taxon>Bacteria</taxon>
        <taxon>Bacillati</taxon>
        <taxon>Bacillota</taxon>
        <taxon>Bacilli</taxon>
        <taxon>Bacillales</taxon>
        <taxon>Paenibacillaceae</taxon>
        <taxon>Paenibacillus</taxon>
    </lineage>
</organism>
<evidence type="ECO:0000256" key="1">
    <source>
        <dbReference type="SAM" id="MobiDB-lite"/>
    </source>
</evidence>
<dbReference type="InterPro" id="IPR011083">
    <property type="entry name" value="Phage_tail_collar_dom"/>
</dbReference>
<reference evidence="3 4" key="1">
    <citation type="submission" date="2023-03" db="EMBL/GenBank/DDBJ databases">
        <title>Bacillus Genome Sequencing.</title>
        <authorList>
            <person name="Dunlap C."/>
        </authorList>
    </citation>
    <scope>NUCLEOTIDE SEQUENCE [LARGE SCALE GENOMIC DNA]</scope>
    <source>
        <strain evidence="3 4">NRS-52</strain>
    </source>
</reference>
<dbReference type="InterPro" id="IPR037053">
    <property type="entry name" value="Phage_tail_collar_dom_sf"/>
</dbReference>
<dbReference type="Gene3D" id="3.90.1340.10">
    <property type="entry name" value="Phage tail collar domain"/>
    <property type="match status" value="1"/>
</dbReference>
<dbReference type="Proteomes" id="UP001343257">
    <property type="component" value="Unassembled WGS sequence"/>
</dbReference>
<comment type="caution">
    <text evidence="3">The sequence shown here is derived from an EMBL/GenBank/DDBJ whole genome shotgun (WGS) entry which is preliminary data.</text>
</comment>
<feature type="domain" description="Phage tail collar" evidence="2">
    <location>
        <begin position="7"/>
        <end position="61"/>
    </location>
</feature>
<accession>A0ABU6PRB2</accession>
<dbReference type="Pfam" id="PF07484">
    <property type="entry name" value="Collar"/>
    <property type="match status" value="1"/>
</dbReference>
<name>A0ABU6PRB2_9BACL</name>
<dbReference type="SUPFAM" id="SSF88874">
    <property type="entry name" value="Receptor-binding domain of short tail fibre protein gp12"/>
    <property type="match status" value="1"/>
</dbReference>
<evidence type="ECO:0000313" key="3">
    <source>
        <dbReference type="EMBL" id="MED5017415.1"/>
    </source>
</evidence>
<evidence type="ECO:0000259" key="2">
    <source>
        <dbReference type="Pfam" id="PF07484"/>
    </source>
</evidence>
<dbReference type="RefSeq" id="WP_328277105.1">
    <property type="nucleotide sequence ID" value="NZ_JARTLD010000024.1"/>
</dbReference>
<evidence type="ECO:0000313" key="4">
    <source>
        <dbReference type="Proteomes" id="UP001343257"/>
    </source>
</evidence>
<proteinExistence type="predicted"/>
<sequence length="88" mass="9869">MNKPYLGEIRRFSGESAPSGWIFCDGQELSVEQYQHLYAVIGVNYGGDGQTTFKLPKLHGRSKPSGKQSQASEERFIMATQGLFPDWI</sequence>
<feature type="region of interest" description="Disordered" evidence="1">
    <location>
        <begin position="55"/>
        <end position="74"/>
    </location>
</feature>
<protein>
    <submittedName>
        <fullName evidence="3">Phage tail protein</fullName>
    </submittedName>
</protein>
<gene>
    <name evidence="3" type="ORF">P9847_08845</name>
</gene>
<keyword evidence="4" id="KW-1185">Reference proteome</keyword>
<dbReference type="EMBL" id="JARTLD010000024">
    <property type="protein sequence ID" value="MED5017415.1"/>
    <property type="molecule type" value="Genomic_DNA"/>
</dbReference>